<dbReference type="Gene3D" id="3.30.200.20">
    <property type="entry name" value="Phosphorylase Kinase, domain 1"/>
    <property type="match status" value="1"/>
</dbReference>
<feature type="compositionally biased region" description="Basic residues" evidence="11">
    <location>
        <begin position="47"/>
        <end position="57"/>
    </location>
</feature>
<reference evidence="13" key="1">
    <citation type="submission" date="2023-03" db="EMBL/GenBank/DDBJ databases">
        <title>Massive genome expansion in bonnet fungi (Mycena s.s.) driven by repeated elements and novel gene families across ecological guilds.</title>
        <authorList>
            <consortium name="Lawrence Berkeley National Laboratory"/>
            <person name="Harder C.B."/>
            <person name="Miyauchi S."/>
            <person name="Viragh M."/>
            <person name="Kuo A."/>
            <person name="Thoen E."/>
            <person name="Andreopoulos B."/>
            <person name="Lu D."/>
            <person name="Skrede I."/>
            <person name="Drula E."/>
            <person name="Henrissat B."/>
            <person name="Morin E."/>
            <person name="Kohler A."/>
            <person name="Barry K."/>
            <person name="LaButti K."/>
            <person name="Morin E."/>
            <person name="Salamov A."/>
            <person name="Lipzen A."/>
            <person name="Mereny Z."/>
            <person name="Hegedus B."/>
            <person name="Baldrian P."/>
            <person name="Stursova M."/>
            <person name="Weitz H."/>
            <person name="Taylor A."/>
            <person name="Grigoriev I.V."/>
            <person name="Nagy L.G."/>
            <person name="Martin F."/>
            <person name="Kauserud H."/>
        </authorList>
    </citation>
    <scope>NUCLEOTIDE SEQUENCE</scope>
    <source>
        <strain evidence="13">9284</strain>
    </source>
</reference>
<accession>A0AAD7BXG7</accession>
<dbReference type="EC" id="2.7.11.11" evidence="1"/>
<evidence type="ECO:0000256" key="3">
    <source>
        <dbReference type="ARBA" id="ARBA00022679"/>
    </source>
</evidence>
<evidence type="ECO:0000259" key="12">
    <source>
        <dbReference type="PROSITE" id="PS50011"/>
    </source>
</evidence>
<evidence type="ECO:0000256" key="10">
    <source>
        <dbReference type="RuleBase" id="RU000304"/>
    </source>
</evidence>
<comment type="catalytic activity">
    <reaction evidence="8">
        <text>L-seryl-[protein] + ATP = O-phospho-L-seryl-[protein] + ADP + H(+)</text>
        <dbReference type="Rhea" id="RHEA:17989"/>
        <dbReference type="Rhea" id="RHEA-COMP:9863"/>
        <dbReference type="Rhea" id="RHEA-COMP:11604"/>
        <dbReference type="ChEBI" id="CHEBI:15378"/>
        <dbReference type="ChEBI" id="CHEBI:29999"/>
        <dbReference type="ChEBI" id="CHEBI:30616"/>
        <dbReference type="ChEBI" id="CHEBI:83421"/>
        <dbReference type="ChEBI" id="CHEBI:456216"/>
        <dbReference type="EC" id="2.7.11.11"/>
    </reaction>
</comment>
<evidence type="ECO:0000256" key="2">
    <source>
        <dbReference type="ARBA" id="ARBA00022527"/>
    </source>
</evidence>
<evidence type="ECO:0000256" key="8">
    <source>
        <dbReference type="ARBA" id="ARBA00047454"/>
    </source>
</evidence>
<dbReference type="PROSITE" id="PS00108">
    <property type="entry name" value="PROTEIN_KINASE_ST"/>
    <property type="match status" value="1"/>
</dbReference>
<evidence type="ECO:0000256" key="7">
    <source>
        <dbReference type="ARBA" id="ARBA00047292"/>
    </source>
</evidence>
<dbReference type="PROSITE" id="PS50011">
    <property type="entry name" value="PROTEIN_KINASE_DOM"/>
    <property type="match status" value="1"/>
</dbReference>
<evidence type="ECO:0000313" key="13">
    <source>
        <dbReference type="EMBL" id="KAJ7633017.1"/>
    </source>
</evidence>
<dbReference type="PANTHER" id="PTHR24353:SF37">
    <property type="entry name" value="CAMP-DEPENDENT PROTEIN KINASE CATALYTIC SUBUNIT PRKX"/>
    <property type="match status" value="1"/>
</dbReference>
<feature type="binding site" evidence="9">
    <location>
        <position position="106"/>
    </location>
    <ligand>
        <name>ATP</name>
        <dbReference type="ChEBI" id="CHEBI:30616"/>
    </ligand>
</feature>
<evidence type="ECO:0000256" key="4">
    <source>
        <dbReference type="ARBA" id="ARBA00022741"/>
    </source>
</evidence>
<evidence type="ECO:0000256" key="5">
    <source>
        <dbReference type="ARBA" id="ARBA00022777"/>
    </source>
</evidence>
<comment type="catalytic activity">
    <reaction evidence="7">
        <text>L-threonyl-[protein] + ATP = O-phospho-L-threonyl-[protein] + ADP + H(+)</text>
        <dbReference type="Rhea" id="RHEA:46608"/>
        <dbReference type="Rhea" id="RHEA-COMP:11060"/>
        <dbReference type="Rhea" id="RHEA-COMP:11605"/>
        <dbReference type="ChEBI" id="CHEBI:15378"/>
        <dbReference type="ChEBI" id="CHEBI:30013"/>
        <dbReference type="ChEBI" id="CHEBI:30616"/>
        <dbReference type="ChEBI" id="CHEBI:61977"/>
        <dbReference type="ChEBI" id="CHEBI:456216"/>
        <dbReference type="EC" id="2.7.11.11"/>
    </reaction>
</comment>
<gene>
    <name evidence="13" type="ORF">FB45DRAFT_866501</name>
</gene>
<evidence type="ECO:0000256" key="9">
    <source>
        <dbReference type="PROSITE-ProRule" id="PRU10141"/>
    </source>
</evidence>
<dbReference type="SUPFAM" id="SSF56112">
    <property type="entry name" value="Protein kinase-like (PK-like)"/>
    <property type="match status" value="1"/>
</dbReference>
<dbReference type="GO" id="GO:0004691">
    <property type="term" value="F:cAMP-dependent protein kinase activity"/>
    <property type="evidence" value="ECO:0007669"/>
    <property type="project" value="UniProtKB-EC"/>
</dbReference>
<evidence type="ECO:0000256" key="1">
    <source>
        <dbReference type="ARBA" id="ARBA00012444"/>
    </source>
</evidence>
<keyword evidence="4 9" id="KW-0547">Nucleotide-binding</keyword>
<dbReference type="Pfam" id="PF00069">
    <property type="entry name" value="Pkinase"/>
    <property type="match status" value="1"/>
</dbReference>
<keyword evidence="5 13" id="KW-0418">Kinase</keyword>
<comment type="similarity">
    <text evidence="10">Belongs to the protein kinase superfamily.</text>
</comment>
<dbReference type="InterPro" id="IPR017441">
    <property type="entry name" value="Protein_kinase_ATP_BS"/>
</dbReference>
<comment type="caution">
    <text evidence="13">The sequence shown here is derived from an EMBL/GenBank/DDBJ whole genome shotgun (WGS) entry which is preliminary data.</text>
</comment>
<keyword evidence="6 9" id="KW-0067">ATP-binding</keyword>
<dbReference type="PROSITE" id="PS00107">
    <property type="entry name" value="PROTEIN_KINASE_ATP"/>
    <property type="match status" value="1"/>
</dbReference>
<dbReference type="GO" id="GO:0005952">
    <property type="term" value="C:cAMP-dependent protein kinase complex"/>
    <property type="evidence" value="ECO:0007669"/>
    <property type="project" value="TreeGrafter"/>
</dbReference>
<dbReference type="SMART" id="SM00220">
    <property type="entry name" value="S_TKc"/>
    <property type="match status" value="1"/>
</dbReference>
<dbReference type="Proteomes" id="UP001221142">
    <property type="component" value="Unassembled WGS sequence"/>
</dbReference>
<evidence type="ECO:0000256" key="6">
    <source>
        <dbReference type="ARBA" id="ARBA00022840"/>
    </source>
</evidence>
<keyword evidence="3" id="KW-0808">Transferase</keyword>
<dbReference type="Gene3D" id="1.10.510.10">
    <property type="entry name" value="Transferase(Phosphotransferase) domain 1"/>
    <property type="match status" value="1"/>
</dbReference>
<keyword evidence="2 10" id="KW-0723">Serine/threonine-protein kinase</keyword>
<sequence length="399" mass="44654">MAPIRTIPSIRLPDSKIPAHVRPPIGYNHKRVVDGIQFGARFKANFKHDKRPRKRVNGLRPEDPRGPPPKLSDLELVKMLGKGGNGQVILVRTKASTVFALKSVRKKQLRTFDMDPNPSERDNERSILVHMEWNPFVTGVLQAFHDDRNVYMMLEYSPCGSLDEFIGRPFATAHALFYFANIVCGLEFLEKLDIIHRDLKPGNILVGPDGYLQLCDFGTAEFTPAPGDGTTAEDWINQGTAPYQSPECFGLKRQPSNMRLGAAIDWWAAGVTLFEMLTGKLPFPLPAGHVSGAAMDSEGCTMIWEQIMAGPPRWPARVSPPRNLGSLLMGLLTIDANERLGAGGAIEVRRHPWLAAVDWNKMWRKRYIPPRFVTPKQPDFLPARGVEPKHFLGLRVATR</sequence>
<dbReference type="InterPro" id="IPR000719">
    <property type="entry name" value="Prot_kinase_dom"/>
</dbReference>
<feature type="domain" description="Protein kinase" evidence="12">
    <location>
        <begin position="74"/>
        <end position="354"/>
    </location>
</feature>
<dbReference type="EMBL" id="JARKIF010000008">
    <property type="protein sequence ID" value="KAJ7633017.1"/>
    <property type="molecule type" value="Genomic_DNA"/>
</dbReference>
<organism evidence="13 14">
    <name type="scientific">Roridomyces roridus</name>
    <dbReference type="NCBI Taxonomy" id="1738132"/>
    <lineage>
        <taxon>Eukaryota</taxon>
        <taxon>Fungi</taxon>
        <taxon>Dikarya</taxon>
        <taxon>Basidiomycota</taxon>
        <taxon>Agaricomycotina</taxon>
        <taxon>Agaricomycetes</taxon>
        <taxon>Agaricomycetidae</taxon>
        <taxon>Agaricales</taxon>
        <taxon>Marasmiineae</taxon>
        <taxon>Mycenaceae</taxon>
        <taxon>Roridomyces</taxon>
    </lineage>
</organism>
<dbReference type="InterPro" id="IPR011009">
    <property type="entry name" value="Kinase-like_dom_sf"/>
</dbReference>
<name>A0AAD7BXG7_9AGAR</name>
<proteinExistence type="inferred from homology"/>
<evidence type="ECO:0000256" key="11">
    <source>
        <dbReference type="SAM" id="MobiDB-lite"/>
    </source>
</evidence>
<evidence type="ECO:0000313" key="14">
    <source>
        <dbReference type="Proteomes" id="UP001221142"/>
    </source>
</evidence>
<keyword evidence="14" id="KW-1185">Reference proteome</keyword>
<dbReference type="GO" id="GO:0005524">
    <property type="term" value="F:ATP binding"/>
    <property type="evidence" value="ECO:0007669"/>
    <property type="project" value="UniProtKB-UniRule"/>
</dbReference>
<protein>
    <recommendedName>
        <fullName evidence="1">cAMP-dependent protein kinase</fullName>
        <ecNumber evidence="1">2.7.11.11</ecNumber>
    </recommendedName>
</protein>
<dbReference type="PANTHER" id="PTHR24353">
    <property type="entry name" value="CYCLIC NUCLEOTIDE-DEPENDENT PROTEIN KINASE"/>
    <property type="match status" value="1"/>
</dbReference>
<dbReference type="AlphaFoldDB" id="A0AAD7BXG7"/>
<feature type="region of interest" description="Disordered" evidence="11">
    <location>
        <begin position="47"/>
        <end position="71"/>
    </location>
</feature>
<dbReference type="InterPro" id="IPR008271">
    <property type="entry name" value="Ser/Thr_kinase_AS"/>
</dbReference>